<feature type="compositionally biased region" description="Polar residues" evidence="3">
    <location>
        <begin position="1152"/>
        <end position="1178"/>
    </location>
</feature>
<evidence type="ECO:0000313" key="6">
    <source>
        <dbReference type="RefSeq" id="XP_058978340.1"/>
    </source>
</evidence>
<evidence type="ECO:0000256" key="2">
    <source>
        <dbReference type="PROSITE-ProRule" id="PRU00191"/>
    </source>
</evidence>
<evidence type="ECO:0000256" key="1">
    <source>
        <dbReference type="ARBA" id="ARBA00022999"/>
    </source>
</evidence>
<feature type="compositionally biased region" description="Polar residues" evidence="3">
    <location>
        <begin position="1014"/>
        <end position="1023"/>
    </location>
</feature>
<feature type="region of interest" description="Disordered" evidence="3">
    <location>
        <begin position="1143"/>
        <end position="1220"/>
    </location>
</feature>
<feature type="compositionally biased region" description="Low complexity" evidence="3">
    <location>
        <begin position="1360"/>
        <end position="1380"/>
    </location>
</feature>
<feature type="region of interest" description="Disordered" evidence="3">
    <location>
        <begin position="379"/>
        <end position="401"/>
    </location>
</feature>
<feature type="compositionally biased region" description="Low complexity" evidence="3">
    <location>
        <begin position="574"/>
        <end position="585"/>
    </location>
</feature>
<feature type="region of interest" description="Disordered" evidence="3">
    <location>
        <begin position="431"/>
        <end position="483"/>
    </location>
</feature>
<feature type="compositionally biased region" description="Polar residues" evidence="3">
    <location>
        <begin position="981"/>
        <end position="998"/>
    </location>
</feature>
<reference evidence="6" key="1">
    <citation type="submission" date="2025-08" db="UniProtKB">
        <authorList>
            <consortium name="RefSeq"/>
        </authorList>
    </citation>
    <scope>IDENTIFICATION</scope>
    <source>
        <strain evidence="6">Aabys</strain>
        <tissue evidence="6">Whole body</tissue>
    </source>
</reference>
<dbReference type="Pfam" id="PF00017">
    <property type="entry name" value="SH2"/>
    <property type="match status" value="1"/>
</dbReference>
<feature type="compositionally biased region" description="Low complexity" evidence="3">
    <location>
        <begin position="1024"/>
        <end position="1035"/>
    </location>
</feature>
<feature type="region of interest" description="Disordered" evidence="3">
    <location>
        <begin position="1"/>
        <end position="137"/>
    </location>
</feature>
<organism evidence="5 6">
    <name type="scientific">Musca domestica</name>
    <name type="common">House fly</name>
    <dbReference type="NCBI Taxonomy" id="7370"/>
    <lineage>
        <taxon>Eukaryota</taxon>
        <taxon>Metazoa</taxon>
        <taxon>Ecdysozoa</taxon>
        <taxon>Arthropoda</taxon>
        <taxon>Hexapoda</taxon>
        <taxon>Insecta</taxon>
        <taxon>Pterygota</taxon>
        <taxon>Neoptera</taxon>
        <taxon>Endopterygota</taxon>
        <taxon>Diptera</taxon>
        <taxon>Brachycera</taxon>
        <taxon>Muscomorpha</taxon>
        <taxon>Muscoidea</taxon>
        <taxon>Muscidae</taxon>
        <taxon>Musca</taxon>
    </lineage>
</organism>
<feature type="compositionally biased region" description="Low complexity" evidence="3">
    <location>
        <begin position="217"/>
        <end position="226"/>
    </location>
</feature>
<feature type="domain" description="SH2" evidence="4">
    <location>
        <begin position="1622"/>
        <end position="1717"/>
    </location>
</feature>
<feature type="compositionally biased region" description="Polar residues" evidence="3">
    <location>
        <begin position="17"/>
        <end position="30"/>
    </location>
</feature>
<dbReference type="Gene3D" id="3.30.505.10">
    <property type="entry name" value="SH2 domain"/>
    <property type="match status" value="1"/>
</dbReference>
<dbReference type="RefSeq" id="XP_058978340.1">
    <property type="nucleotide sequence ID" value="XM_059122357.1"/>
</dbReference>
<feature type="compositionally biased region" description="Low complexity" evidence="3">
    <location>
        <begin position="62"/>
        <end position="89"/>
    </location>
</feature>
<dbReference type="PROSITE" id="PS50001">
    <property type="entry name" value="SH2"/>
    <property type="match status" value="1"/>
</dbReference>
<dbReference type="PANTHER" id="PTHR15127:SF32">
    <property type="entry name" value="HEAVYWEIGHT, ISOFORM A"/>
    <property type="match status" value="1"/>
</dbReference>
<feature type="region of interest" description="Disordered" evidence="3">
    <location>
        <begin position="1232"/>
        <end position="1310"/>
    </location>
</feature>
<evidence type="ECO:0000259" key="4">
    <source>
        <dbReference type="PROSITE" id="PS50001"/>
    </source>
</evidence>
<feature type="compositionally biased region" description="Basic residues" evidence="3">
    <location>
        <begin position="1240"/>
        <end position="1257"/>
    </location>
</feature>
<feature type="compositionally biased region" description="Polar residues" evidence="3">
    <location>
        <begin position="1332"/>
        <end position="1354"/>
    </location>
</feature>
<feature type="compositionally biased region" description="Polar residues" evidence="3">
    <location>
        <begin position="1036"/>
        <end position="1063"/>
    </location>
</feature>
<protein>
    <submittedName>
        <fullName evidence="6">Uncharacterized protein LOC101889167</fullName>
    </submittedName>
</protein>
<feature type="compositionally biased region" description="Polar residues" evidence="3">
    <location>
        <begin position="652"/>
        <end position="669"/>
    </location>
</feature>
<feature type="region of interest" description="Disordered" evidence="3">
    <location>
        <begin position="546"/>
        <end position="763"/>
    </location>
</feature>
<feature type="compositionally biased region" description="Polar residues" evidence="3">
    <location>
        <begin position="99"/>
        <end position="111"/>
    </location>
</feature>
<sequence>MERMWRKVNHSFGGGRTKNQGHNSDTTSSVGGFGDNPMVVGSSSATGRRLATSGQMPTPHLPSAGAQTSSSTTTTSTANAGAPATANTAMDPSMGQFRKSLSQHVLQPRTASSERRRRRRRKARPRRSGVSCVGGGGDNMSSSGGFYTINESHETSRYHRTHRTARVMASSAPLGTVLMYPNKAVGHHDTMASNNTITTTTTAAANAGGVGVGGGTTTTRTPLTETSVGPGSGTVAVTSTSAPQAPDISLRQRAVAKLRMFNFHLNWDLQMTHCKPCGSGSGGNIITRRLCRNRRREDNELYRSNSFKFERFERKEYLEELADTLQKQIAICDDYSLPVDFVKKRPSSFDPCLAEALPTNPENWVAASPQQEFLTFAELQQQQQQQTEPLVPPPPAPLSTLPSRVNAQLVAANANNGDPNTVASVAHSTLPNQPVGLHASQTTQTLQQQQQQQQHQHQKKSHTQRSQTQQRLPHPSSASSSSAVVITATTNNNSTLNSAVAASAGAGAAVSAAGAPLPPPLPSGLTSTIHSHTSAIKQASVKLIEGYSDPKDTKRHKKVYHKKAKRRAQTKRPSSSSQTLQQTLTKTPTAAGNNPQTLTTPQSKEKDKRSNYSSDSSAPKSSDDEDDDNQSVKVPDLNSPDSISDDLVKPLPSTTNRSPRKLTTSQSEYGSKRNPSPYYYSDLLKAKDPTASGHQQLTDKEAKQKSRQSTVSEPPPPTNQLYAQPGQPYRKSTSLDVPPEHTEPEREEQEDEFDITEPTTTTNTVLPLADDSTKRYSFTEDGVHIIRCDSPSTTTSEESDCSECLKRREWHARALALVRKTCNVQPLIPAAADYGNICQEANEDLNCGNFAETTPSMPPHRLLGPAAVCACVAPSIGDDIDEYFRPRSIFYVHPHGVHECDDCAPDSKQLNHNSSRSILDSSSLAQSDNALDEVNSALEDDMSGRTRQIYETAFDCKIAKSDDDLDEVDRITNHSVLLQLNNGNNVAPSNTKAEGRSSSKSHKSRLDGKRLKNSKNQAIQDQASNSGGNNSGSGSPLTVGSAANRSTDQMLPSNISGLSTDLNNVHIREPEVDQQNNPTTSSSQLPMRGYTPSPPSTAPLPMKFPGKHERFFMNSIRSAPNLPSSNPAHPRLRDLRLPLQSNLGRQQQQQQATVSSLATSNENSLNDSAYVNPPSSIVHQHQQQHNNSHSHHHHLSSALHQGGPNSLNAGSSRSRSRPRSFVLESGRVLELRKSHASSSAHHHHHHHHAGNGSRRTHNYSSTESIATSSSGGSMESLRSSTSEGNRSTSSSESRHSTSLSSHSSESGSSSVAFPLRAPVVIHSKLHILSPISDKSSQEPASELSEQNKTQNVTPEDNAGATLTQQQQQQQQQAQQQQQQLQDRENVRPTPQLQIDALKKRRPPANKTLMQLTDEILGSDSGISLHSREDGKPLMGLQKFTLPTLNFPPNDKGGNNHSDISAVGGMSSSVGLPQDLRDLPFDMPKLRRRKTLQQDACTSGSATSVDLGDLPFDMPKLRRRLRANQAEINNLMMHSTESSGISQASSSHSMRDDNKTGLKLDSAIFRQNLTLNLNEPRQTNNKFGSLDLRGLSNNKELNLNLNQGFANAVDLIDVSIPLERQGWYHGAITRIEAETTLRPLAEGSFLVRNCESTKQDYSLSLKGAKGFMHMRIQRNECGQYILGQFSRPFETVPDMIRHFCLNRLPVRGAEHMCLIEPVIAQLL</sequence>
<feature type="compositionally biased region" description="Basic residues" evidence="3">
    <location>
        <begin position="115"/>
        <end position="127"/>
    </location>
</feature>
<feature type="compositionally biased region" description="Polar residues" evidence="3">
    <location>
        <begin position="1073"/>
        <end position="1085"/>
    </location>
</feature>
<gene>
    <name evidence="6" type="primary">LOC101889167</name>
</gene>
<feature type="compositionally biased region" description="Basic residues" evidence="3">
    <location>
        <begin position="553"/>
        <end position="570"/>
    </location>
</feature>
<evidence type="ECO:0000256" key="3">
    <source>
        <dbReference type="SAM" id="MobiDB-lite"/>
    </source>
</evidence>
<accession>A0ABM3UXT7</accession>
<dbReference type="SMART" id="SM00252">
    <property type="entry name" value="SH2"/>
    <property type="match status" value="1"/>
</dbReference>
<name>A0ABM3UXT7_MUSDO</name>
<feature type="region of interest" description="Disordered" evidence="3">
    <location>
        <begin position="208"/>
        <end position="232"/>
    </location>
</feature>
<dbReference type="CDD" id="cd09945">
    <property type="entry name" value="SH2_SHB_SHD_SHE_SHF_like"/>
    <property type="match status" value="1"/>
</dbReference>
<dbReference type="InterPro" id="IPR036860">
    <property type="entry name" value="SH2_dom_sf"/>
</dbReference>
<proteinExistence type="predicted"/>
<dbReference type="InterPro" id="IPR051846">
    <property type="entry name" value="SH2_domain_adapters"/>
</dbReference>
<feature type="compositionally biased region" description="Polar residues" evidence="3">
    <location>
        <begin position="586"/>
        <end position="602"/>
    </location>
</feature>
<dbReference type="SUPFAM" id="SSF55550">
    <property type="entry name" value="SH2 domain"/>
    <property type="match status" value="1"/>
</dbReference>
<feature type="region of interest" description="Disordered" evidence="3">
    <location>
        <begin position="981"/>
        <end position="1100"/>
    </location>
</feature>
<feature type="compositionally biased region" description="Polar residues" evidence="3">
    <location>
        <begin position="41"/>
        <end position="56"/>
    </location>
</feature>
<dbReference type="GeneID" id="101889167"/>
<dbReference type="InterPro" id="IPR000980">
    <property type="entry name" value="SH2"/>
</dbReference>
<feature type="compositionally biased region" description="Low complexity" evidence="3">
    <location>
        <begin position="379"/>
        <end position="389"/>
    </location>
</feature>
<feature type="compositionally biased region" description="Acidic residues" evidence="3">
    <location>
        <begin position="745"/>
        <end position="755"/>
    </location>
</feature>
<evidence type="ECO:0000313" key="5">
    <source>
        <dbReference type="Proteomes" id="UP001652621"/>
    </source>
</evidence>
<feature type="region of interest" description="Disordered" evidence="3">
    <location>
        <begin position="1330"/>
        <end position="1405"/>
    </location>
</feature>
<feature type="compositionally biased region" description="Low complexity" evidence="3">
    <location>
        <begin position="440"/>
        <end position="455"/>
    </location>
</feature>
<dbReference type="PANTHER" id="PTHR15127">
    <property type="entry name" value="HEAVYWEIGHT, ISOFORM A"/>
    <property type="match status" value="1"/>
</dbReference>
<dbReference type="Proteomes" id="UP001652621">
    <property type="component" value="Unplaced"/>
</dbReference>
<keyword evidence="5" id="KW-1185">Reference proteome</keyword>
<keyword evidence="1 2" id="KW-0727">SH2 domain</keyword>
<feature type="compositionally biased region" description="Low complexity" evidence="3">
    <location>
        <begin position="1260"/>
        <end position="1310"/>
    </location>
</feature>